<proteinExistence type="predicted"/>
<evidence type="ECO:0000256" key="4">
    <source>
        <dbReference type="PROSITE-ProRule" id="PRU00335"/>
    </source>
</evidence>
<feature type="domain" description="HTH tetR-type" evidence="6">
    <location>
        <begin position="36"/>
        <end position="96"/>
    </location>
</feature>
<evidence type="ECO:0000259" key="6">
    <source>
        <dbReference type="PROSITE" id="PS50977"/>
    </source>
</evidence>
<dbReference type="InterPro" id="IPR050109">
    <property type="entry name" value="HTH-type_TetR-like_transc_reg"/>
</dbReference>
<dbReference type="PRINTS" id="PR00455">
    <property type="entry name" value="HTHTETR"/>
</dbReference>
<dbReference type="PROSITE" id="PS50977">
    <property type="entry name" value="HTH_TETR_2"/>
    <property type="match status" value="1"/>
</dbReference>
<dbReference type="GO" id="GO:0003700">
    <property type="term" value="F:DNA-binding transcription factor activity"/>
    <property type="evidence" value="ECO:0007669"/>
    <property type="project" value="TreeGrafter"/>
</dbReference>
<feature type="region of interest" description="Disordered" evidence="5">
    <location>
        <begin position="1"/>
        <end position="21"/>
    </location>
</feature>
<evidence type="ECO:0000313" key="7">
    <source>
        <dbReference type="EMBL" id="SCX19049.1"/>
    </source>
</evidence>
<evidence type="ECO:0000256" key="2">
    <source>
        <dbReference type="ARBA" id="ARBA00023125"/>
    </source>
</evidence>
<dbReference type="Proteomes" id="UP000199707">
    <property type="component" value="Unassembled WGS sequence"/>
</dbReference>
<dbReference type="InterPro" id="IPR001647">
    <property type="entry name" value="HTH_TetR"/>
</dbReference>
<dbReference type="Gene3D" id="1.10.357.10">
    <property type="entry name" value="Tetracycline Repressor, domain 2"/>
    <property type="match status" value="1"/>
</dbReference>
<dbReference type="AlphaFoldDB" id="A0A1G4WB40"/>
<evidence type="ECO:0000256" key="3">
    <source>
        <dbReference type="ARBA" id="ARBA00023163"/>
    </source>
</evidence>
<evidence type="ECO:0000313" key="8">
    <source>
        <dbReference type="Proteomes" id="UP000199707"/>
    </source>
</evidence>
<dbReference type="SUPFAM" id="SSF46689">
    <property type="entry name" value="Homeodomain-like"/>
    <property type="match status" value="1"/>
</dbReference>
<protein>
    <submittedName>
        <fullName evidence="7">Transcriptional regulator, TetR family</fullName>
    </submittedName>
</protein>
<dbReference type="Gene3D" id="1.10.10.60">
    <property type="entry name" value="Homeodomain-like"/>
    <property type="match status" value="1"/>
</dbReference>
<dbReference type="Pfam" id="PF00440">
    <property type="entry name" value="TetR_N"/>
    <property type="match status" value="1"/>
</dbReference>
<evidence type="ECO:0000256" key="1">
    <source>
        <dbReference type="ARBA" id="ARBA00023015"/>
    </source>
</evidence>
<name>A0A1G4WB40_9MYCO</name>
<reference evidence="8" key="1">
    <citation type="submission" date="2016-10" db="EMBL/GenBank/DDBJ databases">
        <authorList>
            <person name="Varghese N."/>
            <person name="Submissions S."/>
        </authorList>
    </citation>
    <scope>NUCLEOTIDE SEQUENCE [LARGE SCALE GENOMIC DNA]</scope>
    <source>
        <strain evidence="8">UNC267MFSha1.1M11</strain>
    </source>
</reference>
<dbReference type="InterPro" id="IPR009057">
    <property type="entry name" value="Homeodomain-like_sf"/>
</dbReference>
<sequence length="223" mass="24517">MGNPLVRVAPTRTPPNGAGERDIVTGMTEDRPSARGSRRELLLKVAADLFMEHPYDSVTVGMVCAQAGISAPGLYRHFQNKQALLIAVVENPIGSLHEFARKVAEEQDDPHAALTAMVDFHIRSVVEGPPTPLIFLKNEHAFPEADRRRIRRAMNLYAEEWISVVSILRPDLSDPAVRLLTQTVFSMLNAAATLHKGLDHETIVTTMSTAAYHALTASSRPHV</sequence>
<gene>
    <name evidence="7" type="ORF">SAMN02799620_02612</name>
</gene>
<dbReference type="EMBL" id="FMUB01000005">
    <property type="protein sequence ID" value="SCX19049.1"/>
    <property type="molecule type" value="Genomic_DNA"/>
</dbReference>
<dbReference type="GO" id="GO:0000976">
    <property type="term" value="F:transcription cis-regulatory region binding"/>
    <property type="evidence" value="ECO:0007669"/>
    <property type="project" value="TreeGrafter"/>
</dbReference>
<evidence type="ECO:0000256" key="5">
    <source>
        <dbReference type="SAM" id="MobiDB-lite"/>
    </source>
</evidence>
<organism evidence="7 8">
    <name type="scientific">Mycolicibacterium fluoranthenivorans</name>
    <dbReference type="NCBI Taxonomy" id="258505"/>
    <lineage>
        <taxon>Bacteria</taxon>
        <taxon>Bacillati</taxon>
        <taxon>Actinomycetota</taxon>
        <taxon>Actinomycetes</taxon>
        <taxon>Mycobacteriales</taxon>
        <taxon>Mycobacteriaceae</taxon>
        <taxon>Mycolicibacterium</taxon>
    </lineage>
</organism>
<dbReference type="STRING" id="1502745.SAMN02799620_02612"/>
<keyword evidence="1" id="KW-0805">Transcription regulation</keyword>
<feature type="DNA-binding region" description="H-T-H motif" evidence="4">
    <location>
        <begin position="59"/>
        <end position="78"/>
    </location>
</feature>
<accession>A0A1G4WB40</accession>
<keyword evidence="2 4" id="KW-0238">DNA-binding</keyword>
<keyword evidence="3" id="KW-0804">Transcription</keyword>
<dbReference type="PANTHER" id="PTHR30055">
    <property type="entry name" value="HTH-TYPE TRANSCRIPTIONAL REGULATOR RUTR"/>
    <property type="match status" value="1"/>
</dbReference>
<dbReference type="PANTHER" id="PTHR30055:SF234">
    <property type="entry name" value="HTH-TYPE TRANSCRIPTIONAL REGULATOR BETI"/>
    <property type="match status" value="1"/>
</dbReference>